<dbReference type="GO" id="GO:0005945">
    <property type="term" value="C:6-phosphofructokinase complex"/>
    <property type="evidence" value="ECO:0007669"/>
    <property type="project" value="TreeGrafter"/>
</dbReference>
<keyword evidence="6" id="KW-0021">Allosteric enzyme</keyword>
<feature type="domain" description="Phosphofructokinase" evidence="16">
    <location>
        <begin position="857"/>
        <end position="992"/>
    </location>
</feature>
<evidence type="ECO:0000256" key="2">
    <source>
        <dbReference type="ARBA" id="ARBA00004496"/>
    </source>
</evidence>
<dbReference type="Pfam" id="PF07807">
    <property type="entry name" value="RED_C"/>
    <property type="match status" value="1"/>
</dbReference>
<evidence type="ECO:0000256" key="8">
    <source>
        <dbReference type="ARBA" id="ARBA00022723"/>
    </source>
</evidence>
<dbReference type="GO" id="GO:0016208">
    <property type="term" value="F:AMP binding"/>
    <property type="evidence" value="ECO:0007669"/>
    <property type="project" value="TreeGrafter"/>
</dbReference>
<dbReference type="Gene3D" id="3.40.50.450">
    <property type="match status" value="2"/>
</dbReference>
<evidence type="ECO:0000256" key="5">
    <source>
        <dbReference type="ARBA" id="ARBA00022490"/>
    </source>
</evidence>
<feature type="compositionally biased region" description="Basic residues" evidence="15">
    <location>
        <begin position="82"/>
        <end position="91"/>
    </location>
</feature>
<name>A0A9P6J6R0_MORAP</name>
<evidence type="ECO:0000259" key="18">
    <source>
        <dbReference type="Pfam" id="PF07808"/>
    </source>
</evidence>
<keyword evidence="20" id="KW-1185">Reference proteome</keyword>
<dbReference type="GO" id="GO:0070095">
    <property type="term" value="F:fructose-6-phosphate binding"/>
    <property type="evidence" value="ECO:0007669"/>
    <property type="project" value="TreeGrafter"/>
</dbReference>
<dbReference type="PROSITE" id="PS00433">
    <property type="entry name" value="PHOSPHOFRUCTOKINASE"/>
    <property type="match status" value="1"/>
</dbReference>
<dbReference type="EMBL" id="JAAAHY010000433">
    <property type="protein sequence ID" value="KAF9963821.1"/>
    <property type="molecule type" value="Genomic_DNA"/>
</dbReference>
<keyword evidence="12" id="KW-0460">Magnesium</keyword>
<dbReference type="EC" id="2.7.1.11" evidence="4"/>
<dbReference type="GO" id="GO:0006002">
    <property type="term" value="P:fructose 6-phosphate metabolic process"/>
    <property type="evidence" value="ECO:0007669"/>
    <property type="project" value="InterPro"/>
</dbReference>
<gene>
    <name evidence="19" type="primary">PFK1_2</name>
    <name evidence="19" type="ORF">BGZ70_007158</name>
</gene>
<dbReference type="GO" id="GO:0030388">
    <property type="term" value="P:fructose 1,6-bisphosphate metabolic process"/>
    <property type="evidence" value="ECO:0007669"/>
    <property type="project" value="TreeGrafter"/>
</dbReference>
<evidence type="ECO:0000259" key="16">
    <source>
        <dbReference type="Pfam" id="PF00365"/>
    </source>
</evidence>
<feature type="region of interest" description="Disordered" evidence="15">
    <location>
        <begin position="390"/>
        <end position="459"/>
    </location>
</feature>
<dbReference type="Gene3D" id="3.10.180.10">
    <property type="entry name" value="2,3-Dihydroxybiphenyl 1,2-Dioxygenase, domain 1"/>
    <property type="match status" value="1"/>
</dbReference>
<feature type="compositionally biased region" description="Pro residues" evidence="15">
    <location>
        <begin position="1"/>
        <end position="10"/>
    </location>
</feature>
<sequence length="992" mass="108156">MSNPMPPPEFKAPAEKKDEKATGLSQDDFRKLLATPRAVPGGPGGIGGSFSGGGMRALGMANRAARAPVPQTPRSSDDGGGSHKHKHRKPSQKNPAKDASAGALKYRDRATERRQGVNPDYVETEQILSTLEGAAADVAPEVLYEQSKFLGGDREHTHLVKGLDFALLNKVRQEDVEKDPEVADLDTVFETVQQSAKPEKSSDSVEEEKPEMNSTLASNIYKYAIEEAGKKPPRINEMFIPGRTVFVFEVPITAKSKKSKSGIVEDHNPFVVPTTVVRSRADVDQNQAGVVENPESDMVMKKVMSVLTAIRTGERKVGDSEAELKAKKKAAAAAAAKAAAARLQDEELLPMVEPDVEGDDIFADAGRDYVVEAGHGDGDSVSENAMDVDGVEQGPLVGPARPDDIDMSQYFPDESDEGQEEEEDVADKSKDEIEPVKTSHTAQPTLGNTAPLNEMALPRRKPRLEDIEVDEDADYYSSYGLGMGGRAFTSTAYDSDDDEAGEGDGQTILIDKGTHKNKRAQLGRFDFDTEEGFNRYKDTVEVVPKTSFQYGVKMSDGRKTGKWADKSPRRGQMMAPRALATIGSALHIPTMDDQQQDTVALDHIANLILTAPTKETYHASVAWFEQLGFKAIMTESSAQSTATWLQLFSSSTSIHDVSLKIVYSASGIRKLANSSKMDWRSLPAIATVITNTLPAIERLFASMPWAYQRYTVPATDSKDPNEFSAIYTHDPMNNLIIFTDKPNPFDSHRKSEVKEATSAESEQTLAALPEPMIKKMSWDDVQGYLSTGGTVIGTARCKAFRERPGRLQAAKNLVKEGIDALIVCGGDGSLTGADLFRAEWPSLLQELVETGELTQEESIDSISSTASSHSRAFVVEVMGRHCGWLALMAGIATGADFIFIPERPPSGDDWEEDMCAEIKRHRDLGKRKTIVIVCEGAIDSNLKPITAKDLMDLLTDRLHLDTRMTILGHVQRGGTPCAFDRNLATMQGVEAV</sequence>
<accession>A0A9P6J6R0</accession>
<evidence type="ECO:0000256" key="1">
    <source>
        <dbReference type="ARBA" id="ARBA00001946"/>
    </source>
</evidence>
<comment type="pathway">
    <text evidence="3">Carbohydrate degradation; glycolysis; D-glyceraldehyde 3-phosphate and glycerone phosphate from D-glucose: step 3/4.</text>
</comment>
<evidence type="ECO:0000256" key="6">
    <source>
        <dbReference type="ARBA" id="ARBA00022533"/>
    </source>
</evidence>
<dbReference type="InterPro" id="IPR012492">
    <property type="entry name" value="RED_C"/>
</dbReference>
<keyword evidence="8" id="KW-0479">Metal-binding</keyword>
<feature type="compositionally biased region" description="Gly residues" evidence="15">
    <location>
        <begin position="41"/>
        <end position="56"/>
    </location>
</feature>
<dbReference type="AlphaFoldDB" id="A0A9P6J6R0"/>
<dbReference type="GO" id="GO:0003872">
    <property type="term" value="F:6-phosphofructokinase activity"/>
    <property type="evidence" value="ECO:0007669"/>
    <property type="project" value="UniProtKB-EC"/>
</dbReference>
<feature type="compositionally biased region" description="Basic and acidic residues" evidence="15">
    <location>
        <begin position="105"/>
        <end position="115"/>
    </location>
</feature>
<evidence type="ECO:0000256" key="11">
    <source>
        <dbReference type="ARBA" id="ARBA00022840"/>
    </source>
</evidence>
<dbReference type="GO" id="GO:0005524">
    <property type="term" value="F:ATP binding"/>
    <property type="evidence" value="ECO:0007669"/>
    <property type="project" value="UniProtKB-KW"/>
</dbReference>
<protein>
    <recommendedName>
        <fullName evidence="4">6-phosphofructokinase</fullName>
        <ecNumber evidence="4">2.7.1.11</ecNumber>
    </recommendedName>
</protein>
<dbReference type="GO" id="GO:0048029">
    <property type="term" value="F:monosaccharide binding"/>
    <property type="evidence" value="ECO:0007669"/>
    <property type="project" value="TreeGrafter"/>
</dbReference>
<evidence type="ECO:0000256" key="14">
    <source>
        <dbReference type="ARBA" id="ARBA00048070"/>
    </source>
</evidence>
<dbReference type="GO" id="GO:0042802">
    <property type="term" value="F:identical protein binding"/>
    <property type="evidence" value="ECO:0007669"/>
    <property type="project" value="TreeGrafter"/>
</dbReference>
<feature type="region of interest" description="Disordered" evidence="15">
    <location>
        <begin position="193"/>
        <end position="213"/>
    </location>
</feature>
<feature type="domain" description="Phosphofructokinase" evidence="16">
    <location>
        <begin position="771"/>
        <end position="840"/>
    </location>
</feature>
<feature type="region of interest" description="Disordered" evidence="15">
    <location>
        <begin position="1"/>
        <end position="122"/>
    </location>
</feature>
<feature type="non-terminal residue" evidence="19">
    <location>
        <position position="1"/>
    </location>
</feature>
<dbReference type="InterPro" id="IPR029068">
    <property type="entry name" value="Glyas_Bleomycin-R_OHBP_Dase"/>
</dbReference>
<keyword evidence="7" id="KW-0808">Transferase</keyword>
<comment type="subcellular location">
    <subcellularLocation>
        <location evidence="2">Cytoplasm</location>
    </subcellularLocation>
</comment>
<evidence type="ECO:0000256" key="4">
    <source>
        <dbReference type="ARBA" id="ARBA00012055"/>
    </source>
</evidence>
<keyword evidence="11" id="KW-0067">ATP-binding</keyword>
<dbReference type="PANTHER" id="PTHR13697">
    <property type="entry name" value="PHOSPHOFRUCTOKINASE"/>
    <property type="match status" value="1"/>
</dbReference>
<feature type="domain" description="RED-like N-terminal" evidence="18">
    <location>
        <begin position="84"/>
        <end position="315"/>
    </location>
</feature>
<dbReference type="InterPro" id="IPR012916">
    <property type="entry name" value="RED_N"/>
</dbReference>
<feature type="compositionally biased region" description="Basic and acidic residues" evidence="15">
    <location>
        <begin position="12"/>
        <end position="31"/>
    </location>
</feature>
<proteinExistence type="predicted"/>
<dbReference type="InterPro" id="IPR022953">
    <property type="entry name" value="ATP_PFK"/>
</dbReference>
<comment type="catalytic activity">
    <reaction evidence="14">
        <text>beta-D-fructose 6-phosphate + ATP = beta-D-fructose 1,6-bisphosphate + ADP + H(+)</text>
        <dbReference type="Rhea" id="RHEA:16109"/>
        <dbReference type="ChEBI" id="CHEBI:15378"/>
        <dbReference type="ChEBI" id="CHEBI:30616"/>
        <dbReference type="ChEBI" id="CHEBI:32966"/>
        <dbReference type="ChEBI" id="CHEBI:57634"/>
        <dbReference type="ChEBI" id="CHEBI:456216"/>
        <dbReference type="EC" id="2.7.1.11"/>
    </reaction>
</comment>
<feature type="domain" description="Protein RED C-terminal" evidence="17">
    <location>
        <begin position="510"/>
        <end position="567"/>
    </location>
</feature>
<dbReference type="GO" id="GO:0046872">
    <property type="term" value="F:metal ion binding"/>
    <property type="evidence" value="ECO:0007669"/>
    <property type="project" value="UniProtKB-KW"/>
</dbReference>
<dbReference type="Pfam" id="PF00365">
    <property type="entry name" value="PFK"/>
    <property type="match status" value="2"/>
</dbReference>
<dbReference type="PRINTS" id="PR00476">
    <property type="entry name" value="PHFRCTKINASE"/>
</dbReference>
<dbReference type="Pfam" id="PF07808">
    <property type="entry name" value="RED_N"/>
    <property type="match status" value="1"/>
</dbReference>
<dbReference type="InterPro" id="IPR035966">
    <property type="entry name" value="PKF_sf"/>
</dbReference>
<dbReference type="GO" id="GO:0061621">
    <property type="term" value="P:canonical glycolysis"/>
    <property type="evidence" value="ECO:0007669"/>
    <property type="project" value="TreeGrafter"/>
</dbReference>
<evidence type="ECO:0000256" key="9">
    <source>
        <dbReference type="ARBA" id="ARBA00022741"/>
    </source>
</evidence>
<dbReference type="Gene3D" id="3.40.50.460">
    <property type="entry name" value="Phosphofructokinase domain"/>
    <property type="match status" value="1"/>
</dbReference>
<evidence type="ECO:0000256" key="15">
    <source>
        <dbReference type="SAM" id="MobiDB-lite"/>
    </source>
</evidence>
<feature type="compositionally biased region" description="Polar residues" evidence="15">
    <location>
        <begin position="438"/>
        <end position="451"/>
    </location>
</feature>
<comment type="caution">
    <text evidence="19">The sequence shown here is derived from an EMBL/GenBank/DDBJ whole genome shotgun (WGS) entry which is preliminary data.</text>
</comment>
<dbReference type="GO" id="GO:0005739">
    <property type="term" value="C:mitochondrion"/>
    <property type="evidence" value="ECO:0007669"/>
    <property type="project" value="TreeGrafter"/>
</dbReference>
<evidence type="ECO:0000256" key="13">
    <source>
        <dbReference type="ARBA" id="ARBA00023152"/>
    </source>
</evidence>
<feature type="compositionally biased region" description="Basic and acidic residues" evidence="15">
    <location>
        <begin position="426"/>
        <end position="437"/>
    </location>
</feature>
<evidence type="ECO:0000256" key="10">
    <source>
        <dbReference type="ARBA" id="ARBA00022777"/>
    </source>
</evidence>
<dbReference type="Proteomes" id="UP000738359">
    <property type="component" value="Unassembled WGS sequence"/>
</dbReference>
<reference evidence="19" key="1">
    <citation type="journal article" date="2020" name="Fungal Divers.">
        <title>Resolving the Mortierellaceae phylogeny through synthesis of multi-gene phylogenetics and phylogenomics.</title>
        <authorList>
            <person name="Vandepol N."/>
            <person name="Liber J."/>
            <person name="Desiro A."/>
            <person name="Na H."/>
            <person name="Kennedy M."/>
            <person name="Barry K."/>
            <person name="Grigoriev I.V."/>
            <person name="Miller A.N."/>
            <person name="O'Donnell K."/>
            <person name="Stajich J.E."/>
            <person name="Bonito G."/>
        </authorList>
    </citation>
    <scope>NUCLEOTIDE SEQUENCE</scope>
    <source>
        <strain evidence="19">CK1249</strain>
    </source>
</reference>
<evidence type="ECO:0000313" key="19">
    <source>
        <dbReference type="EMBL" id="KAF9963821.1"/>
    </source>
</evidence>
<evidence type="ECO:0000259" key="17">
    <source>
        <dbReference type="Pfam" id="PF07807"/>
    </source>
</evidence>
<evidence type="ECO:0000256" key="7">
    <source>
        <dbReference type="ARBA" id="ARBA00022679"/>
    </source>
</evidence>
<feature type="compositionally biased region" description="Acidic residues" evidence="15">
    <location>
        <begin position="413"/>
        <end position="425"/>
    </location>
</feature>
<dbReference type="InterPro" id="IPR000023">
    <property type="entry name" value="Phosphofructokinase_dom"/>
</dbReference>
<evidence type="ECO:0000256" key="3">
    <source>
        <dbReference type="ARBA" id="ARBA00004679"/>
    </source>
</evidence>
<dbReference type="FunFam" id="3.40.50.460:FF:000007">
    <property type="entry name" value="ATP-dependent 6-phosphofructokinase"/>
    <property type="match status" value="1"/>
</dbReference>
<keyword evidence="13" id="KW-0324">Glycolysis</keyword>
<evidence type="ECO:0000256" key="12">
    <source>
        <dbReference type="ARBA" id="ARBA00022842"/>
    </source>
</evidence>
<keyword evidence="10" id="KW-0418">Kinase</keyword>
<dbReference type="PANTHER" id="PTHR13697:SF4">
    <property type="entry name" value="ATP-DEPENDENT 6-PHOSPHOFRUCTOKINASE"/>
    <property type="match status" value="1"/>
</dbReference>
<evidence type="ECO:0000313" key="20">
    <source>
        <dbReference type="Proteomes" id="UP000738359"/>
    </source>
</evidence>
<keyword evidence="5" id="KW-0963">Cytoplasm</keyword>
<dbReference type="OrthoDB" id="3366823at2759"/>
<organism evidence="19 20">
    <name type="scientific">Mortierella alpina</name>
    <name type="common">Oleaginous fungus</name>
    <name type="synonym">Mortierella renispora</name>
    <dbReference type="NCBI Taxonomy" id="64518"/>
    <lineage>
        <taxon>Eukaryota</taxon>
        <taxon>Fungi</taxon>
        <taxon>Fungi incertae sedis</taxon>
        <taxon>Mucoromycota</taxon>
        <taxon>Mortierellomycotina</taxon>
        <taxon>Mortierellomycetes</taxon>
        <taxon>Mortierellales</taxon>
        <taxon>Mortierellaceae</taxon>
        <taxon>Mortierella</taxon>
    </lineage>
</organism>
<dbReference type="InterPro" id="IPR015912">
    <property type="entry name" value="Phosphofructokinase_CS"/>
</dbReference>
<keyword evidence="9" id="KW-0547">Nucleotide-binding</keyword>
<dbReference type="SUPFAM" id="SSF53784">
    <property type="entry name" value="Phosphofructokinase"/>
    <property type="match status" value="1"/>
</dbReference>
<comment type="cofactor">
    <cofactor evidence="1">
        <name>Mg(2+)</name>
        <dbReference type="ChEBI" id="CHEBI:18420"/>
    </cofactor>
</comment>